<gene>
    <name evidence="4" type="ORF">BCR39DRAFT_36164</name>
</gene>
<dbReference type="InterPro" id="IPR027417">
    <property type="entry name" value="P-loop_NTPase"/>
</dbReference>
<feature type="region of interest" description="Disordered" evidence="2">
    <location>
        <begin position="107"/>
        <end position="162"/>
    </location>
</feature>
<dbReference type="SUPFAM" id="SSF52540">
    <property type="entry name" value="P-loop containing nucleoside triphosphate hydrolases"/>
    <property type="match status" value="1"/>
</dbReference>
<dbReference type="InParanoid" id="A0A1Y2BM57"/>
<dbReference type="InterPro" id="IPR017871">
    <property type="entry name" value="ABC_transporter-like_CS"/>
</dbReference>
<evidence type="ECO:0000259" key="3">
    <source>
        <dbReference type="PROSITE" id="PS50893"/>
    </source>
</evidence>
<dbReference type="OrthoDB" id="245989at2759"/>
<dbReference type="AlphaFoldDB" id="A0A1Y2BM57"/>
<dbReference type="Proteomes" id="UP000193986">
    <property type="component" value="Unassembled WGS sequence"/>
</dbReference>
<keyword evidence="5" id="KW-1185">Reference proteome</keyword>
<dbReference type="STRING" id="71784.A0A1Y2BM57"/>
<reference evidence="4 5" key="1">
    <citation type="submission" date="2016-07" db="EMBL/GenBank/DDBJ databases">
        <title>Pervasive Adenine N6-methylation of Active Genes in Fungi.</title>
        <authorList>
            <consortium name="DOE Joint Genome Institute"/>
            <person name="Mondo S.J."/>
            <person name="Dannebaum R.O."/>
            <person name="Kuo R.C."/>
            <person name="Labutti K."/>
            <person name="Haridas S."/>
            <person name="Kuo A."/>
            <person name="Salamov A."/>
            <person name="Ahrendt S.R."/>
            <person name="Lipzen A."/>
            <person name="Sullivan W."/>
            <person name="Andreopoulos W.B."/>
            <person name="Clum A."/>
            <person name="Lindquist E."/>
            <person name="Daum C."/>
            <person name="Ramamoorthy G.K."/>
            <person name="Gryganskyi A."/>
            <person name="Culley D."/>
            <person name="Magnuson J.K."/>
            <person name="James T.Y."/>
            <person name="O'Malley M.A."/>
            <person name="Stajich J.E."/>
            <person name="Spatafora J.W."/>
            <person name="Visel A."/>
            <person name="Grigoriev I.V."/>
        </authorList>
    </citation>
    <scope>NUCLEOTIDE SEQUENCE [LARGE SCALE GENOMIC DNA]</scope>
    <source>
        <strain evidence="4 5">68-887.2</strain>
    </source>
</reference>
<dbReference type="Pfam" id="PF00005">
    <property type="entry name" value="ABC_tran"/>
    <property type="match status" value="1"/>
</dbReference>
<dbReference type="InterPro" id="IPR029481">
    <property type="entry name" value="ABC_trans_N"/>
</dbReference>
<accession>A0A1Y2BM57</accession>
<dbReference type="EMBL" id="MCFC01000001">
    <property type="protein sequence ID" value="ORY35846.1"/>
    <property type="molecule type" value="Genomic_DNA"/>
</dbReference>
<feature type="compositionally biased region" description="Polar residues" evidence="2">
    <location>
        <begin position="34"/>
        <end position="47"/>
    </location>
</feature>
<evidence type="ECO:0000313" key="4">
    <source>
        <dbReference type="EMBL" id="ORY35846.1"/>
    </source>
</evidence>
<dbReference type="PROSITE" id="PS00211">
    <property type="entry name" value="ABC_TRANSPORTER_1"/>
    <property type="match status" value="1"/>
</dbReference>
<protein>
    <submittedName>
        <fullName evidence="4">p-loop containing nucleoside triphosphate hydrolase protein</fullName>
    </submittedName>
</protein>
<sequence length="535" mass="58976">MPQGDYTLAPPIGDTTHASVDPAVDTITPAVENTVPQAEGSASSNGTLAEEHEEKAAAPGGDSGAAGVKRSRNSSYDHVAELGDHHVSYHRGREEFNALERRFSTISQRSQELQRQTTRRSIRSAHSHAAHGHGPEFAPAEKTLSANSAPDPEKAEAAPDDFDLAEMLRNGREKRDEAGIKHKAVGVIWEDLEVRGAGGLKINIRNFSSAVIEQFLMPTLAVLGLFGYRPFAPKPKTILYKNSGLLRPGEMCLVLGRPGAGCSTFLKSIANQRDSFLEVNGNVEYAGLGWKEMLKHFAGEVTYNQEDDDHLPTLTVAQTIKFALETRTPKKKIPGVSDKEYKEEVLNMLLSMLNIKHTANTVVGNAFIRGVSGGERKRVSIAEMFCGGACVASWDNSTRGLDASTALDYAKSLRLLTDIMQMTTFVSLYQAGEGIYDQFDKVLVLNESHVVYFGPAKQARQYMIDLGYKVCSLVTRHYRAHILRISLVKPPPTTFPVARTKTRGNSPKARTLNQFLRRPRGWRRRTSSLKSMLRK</sequence>
<dbReference type="CDD" id="cd03233">
    <property type="entry name" value="ABCG_PDR_domain1"/>
    <property type="match status" value="1"/>
</dbReference>
<feature type="compositionally biased region" description="Polar residues" evidence="2">
    <location>
        <begin position="107"/>
        <end position="116"/>
    </location>
</feature>
<keyword evidence="1" id="KW-0813">Transport</keyword>
<feature type="compositionally biased region" description="Basic residues" evidence="2">
    <location>
        <begin position="117"/>
        <end position="131"/>
    </location>
</feature>
<dbReference type="PANTHER" id="PTHR19241">
    <property type="entry name" value="ATP-BINDING CASSETTE TRANSPORTER"/>
    <property type="match status" value="1"/>
</dbReference>
<comment type="caution">
    <text evidence="4">The sequence shown here is derived from an EMBL/GenBank/DDBJ whole genome shotgun (WGS) entry which is preliminary data.</text>
</comment>
<evidence type="ECO:0000313" key="5">
    <source>
        <dbReference type="Proteomes" id="UP000193986"/>
    </source>
</evidence>
<feature type="region of interest" description="Disordered" evidence="2">
    <location>
        <begin position="1"/>
        <end position="72"/>
    </location>
</feature>
<evidence type="ECO:0000256" key="1">
    <source>
        <dbReference type="ARBA" id="ARBA00022448"/>
    </source>
</evidence>
<organism evidence="4 5">
    <name type="scientific">Naematelia encephala</name>
    <dbReference type="NCBI Taxonomy" id="71784"/>
    <lineage>
        <taxon>Eukaryota</taxon>
        <taxon>Fungi</taxon>
        <taxon>Dikarya</taxon>
        <taxon>Basidiomycota</taxon>
        <taxon>Agaricomycotina</taxon>
        <taxon>Tremellomycetes</taxon>
        <taxon>Tremellales</taxon>
        <taxon>Naemateliaceae</taxon>
        <taxon>Naematelia</taxon>
    </lineage>
</organism>
<dbReference type="Gene3D" id="3.40.50.300">
    <property type="entry name" value="P-loop containing nucleotide triphosphate hydrolases"/>
    <property type="match status" value="1"/>
</dbReference>
<feature type="domain" description="ABC transporter" evidence="3">
    <location>
        <begin position="220"/>
        <end position="472"/>
    </location>
</feature>
<dbReference type="InterPro" id="IPR003439">
    <property type="entry name" value="ABC_transporter-like_ATP-bd"/>
</dbReference>
<keyword evidence="4" id="KW-0378">Hydrolase</keyword>
<dbReference type="GO" id="GO:0005524">
    <property type="term" value="F:ATP binding"/>
    <property type="evidence" value="ECO:0007669"/>
    <property type="project" value="InterPro"/>
</dbReference>
<evidence type="ECO:0000256" key="2">
    <source>
        <dbReference type="SAM" id="MobiDB-lite"/>
    </source>
</evidence>
<dbReference type="Pfam" id="PF14510">
    <property type="entry name" value="ABC_trans_N"/>
    <property type="match status" value="1"/>
</dbReference>
<name>A0A1Y2BM57_9TREE</name>
<proteinExistence type="predicted"/>
<dbReference type="PROSITE" id="PS50893">
    <property type="entry name" value="ABC_TRANSPORTER_2"/>
    <property type="match status" value="1"/>
</dbReference>
<dbReference type="GO" id="GO:0016887">
    <property type="term" value="F:ATP hydrolysis activity"/>
    <property type="evidence" value="ECO:0007669"/>
    <property type="project" value="InterPro"/>
</dbReference>
<dbReference type="InterPro" id="IPR034001">
    <property type="entry name" value="ABCG_PDR_1"/>
</dbReference>